<comment type="caution">
    <text evidence="1">The sequence shown here is derived from an EMBL/GenBank/DDBJ whole genome shotgun (WGS) entry which is preliminary data.</text>
</comment>
<dbReference type="Proteomes" id="UP001162131">
    <property type="component" value="Unassembled WGS sequence"/>
</dbReference>
<dbReference type="AlphaFoldDB" id="A0AAU9J212"/>
<organism evidence="1 2">
    <name type="scientific">Blepharisma stoltei</name>
    <dbReference type="NCBI Taxonomy" id="1481888"/>
    <lineage>
        <taxon>Eukaryota</taxon>
        <taxon>Sar</taxon>
        <taxon>Alveolata</taxon>
        <taxon>Ciliophora</taxon>
        <taxon>Postciliodesmatophora</taxon>
        <taxon>Heterotrichea</taxon>
        <taxon>Heterotrichida</taxon>
        <taxon>Blepharismidae</taxon>
        <taxon>Blepharisma</taxon>
    </lineage>
</organism>
<dbReference type="EMBL" id="CAJZBQ010000030">
    <property type="protein sequence ID" value="CAG9322163.1"/>
    <property type="molecule type" value="Genomic_DNA"/>
</dbReference>
<name>A0AAU9J212_9CILI</name>
<gene>
    <name evidence="1" type="ORF">BSTOLATCC_MIC30688</name>
</gene>
<reference evidence="1" key="1">
    <citation type="submission" date="2021-09" db="EMBL/GenBank/DDBJ databases">
        <authorList>
            <consortium name="AG Swart"/>
            <person name="Singh M."/>
            <person name="Singh A."/>
            <person name="Seah K."/>
            <person name="Emmerich C."/>
        </authorList>
    </citation>
    <scope>NUCLEOTIDE SEQUENCE</scope>
    <source>
        <strain evidence="1">ATCC30299</strain>
    </source>
</reference>
<evidence type="ECO:0000313" key="1">
    <source>
        <dbReference type="EMBL" id="CAG9322163.1"/>
    </source>
</evidence>
<proteinExistence type="predicted"/>
<keyword evidence="2" id="KW-1185">Reference proteome</keyword>
<evidence type="ECO:0000313" key="2">
    <source>
        <dbReference type="Proteomes" id="UP001162131"/>
    </source>
</evidence>
<sequence length="208" mass="24258">MCKVEEMEIHIVESCPQYADKRKRLLERLQLIEYPWWEVGLAETVLYGHRFELNLEKWEKENENASVDAVDRAIKHFHEEILISRAKKHKLIKEKDELLTKKSEGTRQFKIEDWLIRKIKKPIKGFAAGIACWAIKVKVKAFIYELCGRMAKSRIRDPKVKLTIASTILLALLNPVTNSVIQSLYNGNQISFNLWINKFNASYCIVLG</sequence>
<accession>A0AAU9J212</accession>
<protein>
    <submittedName>
        <fullName evidence="1">Uncharacterized protein</fullName>
    </submittedName>
</protein>